<dbReference type="Pfam" id="PF00385">
    <property type="entry name" value="Chromo"/>
    <property type="match status" value="1"/>
</dbReference>
<dbReference type="PRINTS" id="PR00504">
    <property type="entry name" value="CHROMODOMAIN"/>
</dbReference>
<dbReference type="GO" id="GO:0003700">
    <property type="term" value="F:DNA-binding transcription factor activity"/>
    <property type="evidence" value="ECO:0007669"/>
    <property type="project" value="TreeGrafter"/>
</dbReference>
<dbReference type="PROSITE" id="PS00598">
    <property type="entry name" value="CHROMO_1"/>
    <property type="match status" value="1"/>
</dbReference>
<dbReference type="InterPro" id="IPR023779">
    <property type="entry name" value="Chromodomain_CS"/>
</dbReference>
<dbReference type="InterPro" id="IPR017984">
    <property type="entry name" value="Chromo_dom_subgr"/>
</dbReference>
<dbReference type="EMBL" id="JABDTM020028313">
    <property type="protein sequence ID" value="KAH0809144.1"/>
    <property type="molecule type" value="Genomic_DNA"/>
</dbReference>
<dbReference type="GO" id="GO:0005634">
    <property type="term" value="C:nucleus"/>
    <property type="evidence" value="ECO:0007669"/>
    <property type="project" value="UniProtKB-SubCell"/>
</dbReference>
<keyword evidence="8" id="KW-0804">Transcription</keyword>
<feature type="domain" description="C2H2-type" evidence="13">
    <location>
        <begin position="526"/>
        <end position="554"/>
    </location>
</feature>
<dbReference type="SMART" id="SM00300">
    <property type="entry name" value="ChSh"/>
    <property type="match status" value="1"/>
</dbReference>
<reference evidence="14" key="2">
    <citation type="submission" date="2021-08" db="EMBL/GenBank/DDBJ databases">
        <authorList>
            <person name="Eriksson T."/>
        </authorList>
    </citation>
    <scope>NUCLEOTIDE SEQUENCE</scope>
    <source>
        <strain evidence="14">Stoneville</strain>
        <tissue evidence="14">Whole head</tissue>
    </source>
</reference>
<dbReference type="InterPro" id="IPR013087">
    <property type="entry name" value="Znf_C2H2_type"/>
</dbReference>
<feature type="domain" description="C2H2-type" evidence="13">
    <location>
        <begin position="330"/>
        <end position="357"/>
    </location>
</feature>
<keyword evidence="15" id="KW-1185">Reference proteome</keyword>
<dbReference type="SUPFAM" id="SSF57667">
    <property type="entry name" value="beta-beta-alpha zinc fingers"/>
    <property type="match status" value="5"/>
</dbReference>
<feature type="compositionally biased region" description="Basic and acidic residues" evidence="11">
    <location>
        <begin position="25"/>
        <end position="36"/>
    </location>
</feature>
<evidence type="ECO:0000256" key="10">
    <source>
        <dbReference type="PROSITE-ProRule" id="PRU00042"/>
    </source>
</evidence>
<dbReference type="InterPro" id="IPR000953">
    <property type="entry name" value="Chromo/chromo_shadow_dom"/>
</dbReference>
<dbReference type="GO" id="GO:0000792">
    <property type="term" value="C:heterochromatin"/>
    <property type="evidence" value="ECO:0007669"/>
    <property type="project" value="UniProtKB-ARBA"/>
</dbReference>
<reference evidence="14" key="1">
    <citation type="journal article" date="2020" name="J Insects Food Feed">
        <title>The yellow mealworm (Tenebrio molitor) genome: a resource for the emerging insects as food and feed industry.</title>
        <authorList>
            <person name="Eriksson T."/>
            <person name="Andere A."/>
            <person name="Kelstrup H."/>
            <person name="Emery V."/>
            <person name="Picard C."/>
        </authorList>
    </citation>
    <scope>NUCLEOTIDE SEQUENCE</scope>
    <source>
        <strain evidence="14">Stoneville</strain>
        <tissue evidence="14">Whole head</tissue>
    </source>
</reference>
<evidence type="ECO:0000256" key="8">
    <source>
        <dbReference type="ARBA" id="ARBA00023163"/>
    </source>
</evidence>
<evidence type="ECO:0000256" key="9">
    <source>
        <dbReference type="ARBA" id="ARBA00023242"/>
    </source>
</evidence>
<feature type="domain" description="C2H2-type" evidence="13">
    <location>
        <begin position="414"/>
        <end position="441"/>
    </location>
</feature>
<dbReference type="SMART" id="SM00355">
    <property type="entry name" value="ZnF_C2H2"/>
    <property type="match status" value="8"/>
</dbReference>
<evidence type="ECO:0000256" key="5">
    <source>
        <dbReference type="ARBA" id="ARBA00022833"/>
    </source>
</evidence>
<dbReference type="Pfam" id="PF01393">
    <property type="entry name" value="Chromo_shadow"/>
    <property type="match status" value="1"/>
</dbReference>
<dbReference type="SUPFAM" id="SSF54160">
    <property type="entry name" value="Chromo domain-like"/>
    <property type="match status" value="2"/>
</dbReference>
<feature type="domain" description="C2H2-type" evidence="13">
    <location>
        <begin position="386"/>
        <end position="413"/>
    </location>
</feature>
<comment type="subcellular location">
    <subcellularLocation>
        <location evidence="1">Nucleus</location>
    </subcellularLocation>
</comment>
<keyword evidence="7" id="KW-0238">DNA-binding</keyword>
<evidence type="ECO:0000256" key="3">
    <source>
        <dbReference type="ARBA" id="ARBA00022737"/>
    </source>
</evidence>
<keyword evidence="2" id="KW-0479">Metal-binding</keyword>
<dbReference type="SMART" id="SM00298">
    <property type="entry name" value="CHROMO"/>
    <property type="match status" value="2"/>
</dbReference>
<dbReference type="GO" id="GO:0031507">
    <property type="term" value="P:heterochromatin formation"/>
    <property type="evidence" value="ECO:0007669"/>
    <property type="project" value="UniProtKB-ARBA"/>
</dbReference>
<protein>
    <submittedName>
        <fullName evidence="14">Uncharacterized protein</fullName>
    </submittedName>
</protein>
<dbReference type="PANTHER" id="PTHR24390">
    <property type="entry name" value="ZINC FINGER PROTEIN"/>
    <property type="match status" value="1"/>
</dbReference>
<feature type="domain" description="C2H2-type" evidence="13">
    <location>
        <begin position="442"/>
        <end position="469"/>
    </location>
</feature>
<dbReference type="Pfam" id="PF00096">
    <property type="entry name" value="zf-C2H2"/>
    <property type="match status" value="8"/>
</dbReference>
<proteinExistence type="predicted"/>
<feature type="domain" description="C2H2-type" evidence="13">
    <location>
        <begin position="498"/>
        <end position="525"/>
    </location>
</feature>
<evidence type="ECO:0000256" key="11">
    <source>
        <dbReference type="SAM" id="MobiDB-lite"/>
    </source>
</evidence>
<evidence type="ECO:0000256" key="6">
    <source>
        <dbReference type="ARBA" id="ARBA00023015"/>
    </source>
</evidence>
<dbReference type="FunFam" id="3.30.160.60:FF:000325">
    <property type="entry name" value="ZFP90 zinc finger protein"/>
    <property type="match status" value="1"/>
</dbReference>
<sequence>MVENVKELKEELGNSKLILIPNEELPEKPISGKKDEIEDDAATQTRRSERKTHSRYRVEDDDEDYEVIIENGQHTRPKGSTEENHEEFSVEKILDKRSRGGKVEYLLKWKGYSEQDNTWEPEENLDCPDLIAAYEAQFEVIPKVDADENEKANKRKNITEDNRARGFDRGLEPDKIVGATDASGELMFLMMWKNCKEADLVPATSNGAANRLVRDSCGHEKCRVCLLLDEEKCQQCKNEKDHEQQSVIKFENHTGVITCNGTAKKSEICPVVQNGAVEKKCDDMKPPPIVQKVKSKCSKSRNVKGSQSKRVYRSITIPNHVTILKDPTRYKCTICDKQFSTKSHIKYHIYCTGQTKPFQCNVCSKEFVTKSHLDVHILKHSGTKPFVCNICQKSFSEKSKLNRHSILHSSAKPYVCAECGKAFRSKESLKIHTLIHRGEKPYTCRVCSVSFNNTSNLNKHLISHSNEKAHMCDQCGKRFKLKWALTVHRRSHLRIRPFECSTCSRSFVNNKDLQRHQLVHLETKAYNCNICKTGFRRKDNLHRHVKNTHPGKKVETVTATVKQLLVKPPSKPIDNPNAINVITASPACKNREVGGKKVNSRTGTVINGPLKLAFKTSAFKNNYNINRDCDYDLLPKVTKSYDLAESVNICQKILSPHSPPGRNVIRKVNEPTSTEICQKILSPFPPPPLHYETSFEHKKHAIIKNIKFKLPPNYTNLKVNDTLRDVVPVHRELSNNNNQELKTIQNAATSVIVNSNLNPNSNMHWRRRTSQNLCSKILEN</sequence>
<dbReference type="InterPro" id="IPR023780">
    <property type="entry name" value="Chromo_domain"/>
</dbReference>
<accession>A0A8J6H6G3</accession>
<dbReference type="PROSITE" id="PS50157">
    <property type="entry name" value="ZINC_FINGER_C2H2_2"/>
    <property type="match status" value="8"/>
</dbReference>
<dbReference type="PANTHER" id="PTHR24390:SF159">
    <property type="entry name" value="GROWTH FACTOR INDEPENDENT 1 TRANSCRIPTIONAL REPRESSOR"/>
    <property type="match status" value="1"/>
</dbReference>
<feature type="region of interest" description="Disordered" evidence="11">
    <location>
        <begin position="23"/>
        <end position="62"/>
    </location>
</feature>
<dbReference type="GO" id="GO:0003682">
    <property type="term" value="F:chromatin binding"/>
    <property type="evidence" value="ECO:0007669"/>
    <property type="project" value="UniProtKB-ARBA"/>
</dbReference>
<keyword evidence="5" id="KW-0862">Zinc</keyword>
<keyword evidence="4 10" id="KW-0863">Zinc-finger</keyword>
<dbReference type="Gene3D" id="2.40.50.40">
    <property type="match status" value="2"/>
</dbReference>
<dbReference type="AlphaFoldDB" id="A0A8J6H6G3"/>
<dbReference type="GO" id="GO:0000978">
    <property type="term" value="F:RNA polymerase II cis-regulatory region sequence-specific DNA binding"/>
    <property type="evidence" value="ECO:0007669"/>
    <property type="project" value="TreeGrafter"/>
</dbReference>
<evidence type="ECO:0000256" key="7">
    <source>
        <dbReference type="ARBA" id="ARBA00023125"/>
    </source>
</evidence>
<evidence type="ECO:0000256" key="4">
    <source>
        <dbReference type="ARBA" id="ARBA00022771"/>
    </source>
</evidence>
<comment type="caution">
    <text evidence="14">The sequence shown here is derived from an EMBL/GenBank/DDBJ whole genome shotgun (WGS) entry which is preliminary data.</text>
</comment>
<feature type="domain" description="C2H2-type" evidence="13">
    <location>
        <begin position="470"/>
        <end position="497"/>
    </location>
</feature>
<dbReference type="InterPro" id="IPR008251">
    <property type="entry name" value="Chromo_shadow_dom"/>
</dbReference>
<dbReference type="FunFam" id="3.30.160.60:FF:000100">
    <property type="entry name" value="Zinc finger 45-like"/>
    <property type="match status" value="2"/>
</dbReference>
<keyword evidence="6" id="KW-0805">Transcription regulation</keyword>
<dbReference type="PROSITE" id="PS50013">
    <property type="entry name" value="CHROMO_2"/>
    <property type="match status" value="1"/>
</dbReference>
<dbReference type="Proteomes" id="UP000719412">
    <property type="component" value="Unassembled WGS sequence"/>
</dbReference>
<evidence type="ECO:0000259" key="13">
    <source>
        <dbReference type="PROSITE" id="PS50157"/>
    </source>
</evidence>
<name>A0A8J6H6G3_TENMO</name>
<evidence type="ECO:0000256" key="2">
    <source>
        <dbReference type="ARBA" id="ARBA00022723"/>
    </source>
</evidence>
<gene>
    <name evidence="14" type="ORF">GEV33_013650</name>
</gene>
<dbReference type="CDD" id="cd18631">
    <property type="entry name" value="CD_HP1_like"/>
    <property type="match status" value="1"/>
</dbReference>
<keyword evidence="9" id="KW-0539">Nucleus</keyword>
<dbReference type="Gene3D" id="3.30.160.60">
    <property type="entry name" value="Classic Zinc Finger"/>
    <property type="match status" value="8"/>
</dbReference>
<evidence type="ECO:0000256" key="1">
    <source>
        <dbReference type="ARBA" id="ARBA00004123"/>
    </source>
</evidence>
<organism evidence="14 15">
    <name type="scientific">Tenebrio molitor</name>
    <name type="common">Yellow mealworm beetle</name>
    <dbReference type="NCBI Taxonomy" id="7067"/>
    <lineage>
        <taxon>Eukaryota</taxon>
        <taxon>Metazoa</taxon>
        <taxon>Ecdysozoa</taxon>
        <taxon>Arthropoda</taxon>
        <taxon>Hexapoda</taxon>
        <taxon>Insecta</taxon>
        <taxon>Pterygota</taxon>
        <taxon>Neoptera</taxon>
        <taxon>Endopterygota</taxon>
        <taxon>Coleoptera</taxon>
        <taxon>Polyphaga</taxon>
        <taxon>Cucujiformia</taxon>
        <taxon>Tenebrionidae</taxon>
        <taxon>Tenebrio</taxon>
    </lineage>
</organism>
<dbReference type="InterPro" id="IPR036236">
    <property type="entry name" value="Znf_C2H2_sf"/>
</dbReference>
<evidence type="ECO:0000313" key="14">
    <source>
        <dbReference type="EMBL" id="KAH0809144.1"/>
    </source>
</evidence>
<feature type="domain" description="C2H2-type" evidence="13">
    <location>
        <begin position="358"/>
        <end position="385"/>
    </location>
</feature>
<dbReference type="FunFam" id="3.30.160.60:FF:000086">
    <property type="entry name" value="transcription factor E4F1 isoform X1"/>
    <property type="match status" value="1"/>
</dbReference>
<evidence type="ECO:0000313" key="15">
    <source>
        <dbReference type="Proteomes" id="UP000719412"/>
    </source>
</evidence>
<feature type="domain" description="Chromo" evidence="12">
    <location>
        <begin position="88"/>
        <end position="137"/>
    </location>
</feature>
<dbReference type="FunFam" id="3.30.160.60:FF:001498">
    <property type="entry name" value="Zinc finger protein 404"/>
    <property type="match status" value="1"/>
</dbReference>
<keyword evidence="3" id="KW-0677">Repeat</keyword>
<dbReference type="PROSITE" id="PS00028">
    <property type="entry name" value="ZINC_FINGER_C2H2_1"/>
    <property type="match status" value="7"/>
</dbReference>
<evidence type="ECO:0000259" key="12">
    <source>
        <dbReference type="PROSITE" id="PS50013"/>
    </source>
</evidence>
<dbReference type="GO" id="GO:0006357">
    <property type="term" value="P:regulation of transcription by RNA polymerase II"/>
    <property type="evidence" value="ECO:0007669"/>
    <property type="project" value="TreeGrafter"/>
</dbReference>
<dbReference type="InterPro" id="IPR016197">
    <property type="entry name" value="Chromo-like_dom_sf"/>
</dbReference>
<dbReference type="GO" id="GO:0008270">
    <property type="term" value="F:zinc ion binding"/>
    <property type="evidence" value="ECO:0007669"/>
    <property type="project" value="UniProtKB-KW"/>
</dbReference>
<dbReference type="FunFam" id="2.40.50.40:FF:000007">
    <property type="entry name" value="Chromobox protein homolog 1"/>
    <property type="match status" value="1"/>
</dbReference>